<organism evidence="2 3">
    <name type="scientific">Succiniclasticum ruminis</name>
    <dbReference type="NCBI Taxonomy" id="40841"/>
    <lineage>
        <taxon>Bacteria</taxon>
        <taxon>Bacillati</taxon>
        <taxon>Bacillota</taxon>
        <taxon>Negativicutes</taxon>
        <taxon>Acidaminococcales</taxon>
        <taxon>Acidaminococcaceae</taxon>
        <taxon>Succiniclasticum</taxon>
    </lineage>
</organism>
<feature type="signal peptide" evidence="1">
    <location>
        <begin position="1"/>
        <end position="22"/>
    </location>
</feature>
<evidence type="ECO:0000256" key="1">
    <source>
        <dbReference type="SAM" id="SignalP"/>
    </source>
</evidence>
<name>A0A1G6HK50_9FIRM</name>
<evidence type="ECO:0000313" key="3">
    <source>
        <dbReference type="Proteomes" id="UP000198943"/>
    </source>
</evidence>
<keyword evidence="1" id="KW-0732">Signal</keyword>
<gene>
    <name evidence="2" type="ORF">SAMN04487864_10112</name>
</gene>
<dbReference type="EMBL" id="FMYW01000001">
    <property type="protein sequence ID" value="SDB94478.1"/>
    <property type="molecule type" value="Genomic_DNA"/>
</dbReference>
<protein>
    <submittedName>
        <fullName evidence="2">Uncharacterized protein</fullName>
    </submittedName>
</protein>
<proteinExistence type="predicted"/>
<dbReference type="OrthoDB" id="1666330at2"/>
<accession>A0A1G6HK50</accession>
<evidence type="ECO:0000313" key="2">
    <source>
        <dbReference type="EMBL" id="SDB94478.1"/>
    </source>
</evidence>
<feature type="chain" id="PRO_5011626003" evidence="1">
    <location>
        <begin position="23"/>
        <end position="215"/>
    </location>
</feature>
<dbReference type="AlphaFoldDB" id="A0A1G6HK50"/>
<dbReference type="Proteomes" id="UP000198943">
    <property type="component" value="Unassembled WGS sequence"/>
</dbReference>
<sequence length="215" mass="23706">MKTRLFVLVTLFMMLFSASAFADVSGGSITKLRNTSDGQKIVIFTQEGYSVASVLEFVANKPMQASNVIEAVNAYLTQPGKVRILDEHTHSADNYIQIEYTHLTEEAANRWLSNDGRFGAVQRGSITKLRNTSDGQKIVIYTQEGYSVGTVLEFVAAKPMEASNVIEAVNGFLTDVGKVRILDEHTHSADNYIQIEAVYLSEEAANRWLAKGGSF</sequence>
<dbReference type="RefSeq" id="WP_093728811.1">
    <property type="nucleotide sequence ID" value="NZ_FMYW01000001.1"/>
</dbReference>
<keyword evidence="3" id="KW-1185">Reference proteome</keyword>
<reference evidence="3" key="1">
    <citation type="submission" date="2016-10" db="EMBL/GenBank/DDBJ databases">
        <authorList>
            <person name="Varghese N."/>
            <person name="Submissions S."/>
        </authorList>
    </citation>
    <scope>NUCLEOTIDE SEQUENCE [LARGE SCALE GENOMIC DNA]</scope>
    <source>
        <strain evidence="3">DSM 11005</strain>
    </source>
</reference>